<reference evidence="2 3" key="1">
    <citation type="journal article" date="2017" name="Environ. Microbiol.">
        <title>Decay of the glycolytic pathway and adaptation to intranuclear parasitism within Enterocytozoonidae microsporidia.</title>
        <authorList>
            <person name="Wiredu Boakye D."/>
            <person name="Jaroenlak P."/>
            <person name="Prachumwat A."/>
            <person name="Williams T.A."/>
            <person name="Bateman K.S."/>
            <person name="Itsathitphaisarn O."/>
            <person name="Sritunyalucksana K."/>
            <person name="Paszkiewicz K.H."/>
            <person name="Moore K.A."/>
            <person name="Stentiford G.D."/>
            <person name="Williams B.A."/>
        </authorList>
    </citation>
    <scope>NUCLEOTIDE SEQUENCE [LARGE SCALE GENOMIC DNA]</scope>
    <source>
        <strain evidence="3">canceri</strain>
    </source>
</reference>
<dbReference type="SUPFAM" id="SSF102848">
    <property type="entry name" value="NSFL1 (p97 ATPase) cofactor p47, SEP domain"/>
    <property type="match status" value="1"/>
</dbReference>
<evidence type="ECO:0000259" key="1">
    <source>
        <dbReference type="PROSITE" id="PS51399"/>
    </source>
</evidence>
<feature type="domain" description="SEP" evidence="1">
    <location>
        <begin position="45"/>
        <end position="112"/>
    </location>
</feature>
<comment type="caution">
    <text evidence="2">The sequence shown here is derived from an EMBL/GenBank/DDBJ whole genome shotgun (WGS) entry which is preliminary data.</text>
</comment>
<dbReference type="InterPro" id="IPR036241">
    <property type="entry name" value="NSFL1C_SEP_dom_sf"/>
</dbReference>
<gene>
    <name evidence="2" type="primary">Y9I2</name>
    <name evidence="2" type="ORF">A0H76_2620</name>
</gene>
<dbReference type="Proteomes" id="UP000192501">
    <property type="component" value="Unassembled WGS sequence"/>
</dbReference>
<dbReference type="PROSITE" id="PS51399">
    <property type="entry name" value="SEP"/>
    <property type="match status" value="1"/>
</dbReference>
<protein>
    <submittedName>
        <fullName evidence="2">Y9I2</fullName>
    </submittedName>
</protein>
<accession>A0A1X0QJL4</accession>
<dbReference type="VEuPathDB" id="MicrosporidiaDB:HERIO_1741"/>
<evidence type="ECO:0000313" key="3">
    <source>
        <dbReference type="Proteomes" id="UP000192501"/>
    </source>
</evidence>
<sequence>MNFEEVIGVIMKESQCSREVAIDCYLESKNNITNAVDLAKEHVRSRLTTILLYKNGLVVKKGDCENFYDYDDKKNKELRDMIERGEFDKDLIDCSCDSIDVVIENFEDEEYFLLKKRKLCSIRDIYKIKHEKYPEIPVELPKEIIFDEKGDVNFVVVYNRTKSIICRIDSNSKIEKVLKHFKSIINKPVNLYINNKKYSGNQDVSDLDCSMVTLVLDATE</sequence>
<proteinExistence type="predicted"/>
<name>A0A1X0QJL4_9MICR</name>
<dbReference type="EMBL" id="LTAI01000086">
    <property type="protein sequence ID" value="ORD99951.1"/>
    <property type="molecule type" value="Genomic_DNA"/>
</dbReference>
<evidence type="ECO:0000313" key="2">
    <source>
        <dbReference type="EMBL" id="ORD99951.1"/>
    </source>
</evidence>
<dbReference type="AlphaFoldDB" id="A0A1X0QJL4"/>
<dbReference type="Pfam" id="PF08059">
    <property type="entry name" value="SEP"/>
    <property type="match status" value="1"/>
</dbReference>
<dbReference type="VEuPathDB" id="MicrosporidiaDB:A0H76_2620"/>
<dbReference type="InterPro" id="IPR012989">
    <property type="entry name" value="SEP_domain"/>
</dbReference>
<organism evidence="2 3">
    <name type="scientific">Hepatospora eriocheir</name>
    <dbReference type="NCBI Taxonomy" id="1081669"/>
    <lineage>
        <taxon>Eukaryota</taxon>
        <taxon>Fungi</taxon>
        <taxon>Fungi incertae sedis</taxon>
        <taxon>Microsporidia</taxon>
        <taxon>Hepatosporidae</taxon>
        <taxon>Hepatospora</taxon>
    </lineage>
</organism>